<organism evidence="1">
    <name type="scientific">Lepeophtheirus salmonis</name>
    <name type="common">Salmon louse</name>
    <name type="synonym">Caligus salmonis</name>
    <dbReference type="NCBI Taxonomy" id="72036"/>
    <lineage>
        <taxon>Eukaryota</taxon>
        <taxon>Metazoa</taxon>
        <taxon>Ecdysozoa</taxon>
        <taxon>Arthropoda</taxon>
        <taxon>Crustacea</taxon>
        <taxon>Multicrustacea</taxon>
        <taxon>Hexanauplia</taxon>
        <taxon>Copepoda</taxon>
        <taxon>Siphonostomatoida</taxon>
        <taxon>Caligidae</taxon>
        <taxon>Lepeophtheirus</taxon>
    </lineage>
</organism>
<accession>A0A0K2V7L1</accession>
<feature type="non-terminal residue" evidence="1">
    <location>
        <position position="1"/>
    </location>
</feature>
<proteinExistence type="predicted"/>
<dbReference type="AlphaFoldDB" id="A0A0K2V7L1"/>
<dbReference type="EMBL" id="HACA01028786">
    <property type="protein sequence ID" value="CDW46147.1"/>
    <property type="molecule type" value="Transcribed_RNA"/>
</dbReference>
<protein>
    <submittedName>
        <fullName evidence="1">Uncharacterized protein</fullName>
    </submittedName>
</protein>
<sequence>PISSKTNVLCRVVQVNFWAPREDNFYRRYFPEHQRPLLLPHNPPWLSDFAGELLGSKGGYIPPPPLH</sequence>
<reference evidence="1" key="1">
    <citation type="submission" date="2014-05" db="EMBL/GenBank/DDBJ databases">
        <authorList>
            <person name="Chronopoulou M."/>
        </authorList>
    </citation>
    <scope>NUCLEOTIDE SEQUENCE</scope>
    <source>
        <tissue evidence="1">Whole organism</tissue>
    </source>
</reference>
<evidence type="ECO:0000313" key="1">
    <source>
        <dbReference type="EMBL" id="CDW46147.1"/>
    </source>
</evidence>
<name>A0A0K2V7L1_LEPSM</name>